<dbReference type="AlphaFoldDB" id="A0A9E8RW25"/>
<dbReference type="Gene3D" id="1.20.120.570">
    <property type="entry name" value="YkyA-like"/>
    <property type="match status" value="1"/>
</dbReference>
<protein>
    <submittedName>
        <fullName evidence="2">YkyA family protein</fullName>
    </submittedName>
</protein>
<organism evidence="2 3">
    <name type="scientific">Fervidibacillus albus</name>
    <dbReference type="NCBI Taxonomy" id="2980026"/>
    <lineage>
        <taxon>Bacteria</taxon>
        <taxon>Bacillati</taxon>
        <taxon>Bacillota</taxon>
        <taxon>Bacilli</taxon>
        <taxon>Bacillales</taxon>
        <taxon>Bacillaceae</taxon>
        <taxon>Fervidibacillus</taxon>
    </lineage>
</organism>
<feature type="coiled-coil region" evidence="1">
    <location>
        <begin position="162"/>
        <end position="206"/>
    </location>
</feature>
<feature type="coiled-coil region" evidence="1">
    <location>
        <begin position="50"/>
        <end position="120"/>
    </location>
</feature>
<keyword evidence="1" id="KW-0175">Coiled coil</keyword>
<keyword evidence="3" id="KW-1185">Reference proteome</keyword>
<accession>A0A9E8RW25</accession>
<dbReference type="RefSeq" id="WP_275419105.1">
    <property type="nucleotide sequence ID" value="NZ_CP106878.1"/>
</dbReference>
<dbReference type="InterPro" id="IPR019454">
    <property type="entry name" value="Lipoprot_YkyA-like"/>
</dbReference>
<dbReference type="PROSITE" id="PS51257">
    <property type="entry name" value="PROKAR_LIPOPROTEIN"/>
    <property type="match status" value="1"/>
</dbReference>
<dbReference type="EMBL" id="CP106878">
    <property type="protein sequence ID" value="WAA11280.1"/>
    <property type="molecule type" value="Genomic_DNA"/>
</dbReference>
<sequence>MVKKYLVLFIPITIVLFLSGCSQSTEEKIFDTLEEVVEQEASFENQQQPLVELEEKENELYNEIIDLGLKEKEQVNQLSDEALDVLEQQRERILKEKESLEDGKEIFLEVEEYIEELENEQLKEDGEQLVATMNERYTVYESLHEQYLQKIEYSKELYNLFKQDEEISLETIESQINNINETLKTLQQLNERFNELTEQYNTEKVAFYEKAGLNVNLKEE</sequence>
<proteinExistence type="predicted"/>
<dbReference type="Proteomes" id="UP001164718">
    <property type="component" value="Chromosome"/>
</dbReference>
<evidence type="ECO:0000313" key="3">
    <source>
        <dbReference type="Proteomes" id="UP001164718"/>
    </source>
</evidence>
<dbReference type="Pfam" id="PF10368">
    <property type="entry name" value="YkyA"/>
    <property type="match status" value="1"/>
</dbReference>
<dbReference type="SUPFAM" id="SSF140423">
    <property type="entry name" value="MW0975(SA0943)-like"/>
    <property type="match status" value="1"/>
</dbReference>
<evidence type="ECO:0000313" key="2">
    <source>
        <dbReference type="EMBL" id="WAA11280.1"/>
    </source>
</evidence>
<name>A0A9E8RW25_9BACI</name>
<dbReference type="InterPro" id="IPR036785">
    <property type="entry name" value="YkyA-like_sf"/>
</dbReference>
<reference evidence="2" key="1">
    <citation type="submission" date="2022-09" db="EMBL/GenBank/DDBJ databases">
        <title>Complete Genomes of Fervidibacillus albus and Fervidibacillus halotolerans isolated from tidal flat sediments.</title>
        <authorList>
            <person name="Kwon K.K."/>
            <person name="Yang S.-H."/>
            <person name="Park M.J."/>
            <person name="Oh H.-M."/>
        </authorList>
    </citation>
    <scope>NUCLEOTIDE SEQUENCE</scope>
    <source>
        <strain evidence="2">MEBiC13591</strain>
    </source>
</reference>
<evidence type="ECO:0000256" key="1">
    <source>
        <dbReference type="SAM" id="Coils"/>
    </source>
</evidence>
<gene>
    <name evidence="2" type="ORF">OE104_07355</name>
</gene>
<dbReference type="KEGG" id="faf:OE104_07355"/>